<evidence type="ECO:0000313" key="5">
    <source>
        <dbReference type="Proteomes" id="UP000198844"/>
    </source>
</evidence>
<dbReference type="NCBIfam" id="NF009466">
    <property type="entry name" value="PRK12826.1-2"/>
    <property type="match status" value="1"/>
</dbReference>
<dbReference type="FunFam" id="3.40.50.720:FF:000084">
    <property type="entry name" value="Short-chain dehydrogenase reductase"/>
    <property type="match status" value="1"/>
</dbReference>
<dbReference type="AlphaFoldDB" id="A0A1I7E9L2"/>
<gene>
    <name evidence="4" type="ORF">SAMN05192563_101569</name>
</gene>
<dbReference type="NCBIfam" id="NF005559">
    <property type="entry name" value="PRK07231.1"/>
    <property type="match status" value="1"/>
</dbReference>
<evidence type="ECO:0000256" key="2">
    <source>
        <dbReference type="ARBA" id="ARBA00023002"/>
    </source>
</evidence>
<dbReference type="GO" id="GO:0006633">
    <property type="term" value="P:fatty acid biosynthetic process"/>
    <property type="evidence" value="ECO:0007669"/>
    <property type="project" value="TreeGrafter"/>
</dbReference>
<dbReference type="Proteomes" id="UP000198844">
    <property type="component" value="Unassembled WGS sequence"/>
</dbReference>
<evidence type="ECO:0000256" key="1">
    <source>
        <dbReference type="ARBA" id="ARBA00006484"/>
    </source>
</evidence>
<dbReference type="GO" id="GO:0048038">
    <property type="term" value="F:quinone binding"/>
    <property type="evidence" value="ECO:0007669"/>
    <property type="project" value="TreeGrafter"/>
</dbReference>
<dbReference type="InterPro" id="IPR020904">
    <property type="entry name" value="Sc_DH/Rdtase_CS"/>
</dbReference>
<accession>A0A1I7E9L2</accession>
<proteinExistence type="inferred from homology"/>
<dbReference type="RefSeq" id="WP_093637991.1">
    <property type="nucleotide sequence ID" value="NZ_FPBH01000015.1"/>
</dbReference>
<organism evidence="4 5">
    <name type="scientific">Paraburkholderia aspalathi</name>
    <dbReference type="NCBI Taxonomy" id="1324617"/>
    <lineage>
        <taxon>Bacteria</taxon>
        <taxon>Pseudomonadati</taxon>
        <taxon>Pseudomonadota</taxon>
        <taxon>Betaproteobacteria</taxon>
        <taxon>Burkholderiales</taxon>
        <taxon>Burkholderiaceae</taxon>
        <taxon>Paraburkholderia</taxon>
    </lineage>
</organism>
<dbReference type="PRINTS" id="PR00080">
    <property type="entry name" value="SDRFAMILY"/>
</dbReference>
<name>A0A1I7E9L2_9BURK</name>
<reference evidence="4 5" key="1">
    <citation type="submission" date="2016-10" db="EMBL/GenBank/DDBJ databases">
        <authorList>
            <person name="de Groot N.N."/>
        </authorList>
    </citation>
    <scope>NUCLEOTIDE SEQUENCE [LARGE SCALE GENOMIC DNA]</scope>
    <source>
        <strain evidence="4 5">LMG 27731</strain>
    </source>
</reference>
<dbReference type="Gene3D" id="3.40.50.720">
    <property type="entry name" value="NAD(P)-binding Rossmann-like Domain"/>
    <property type="match status" value="1"/>
</dbReference>
<dbReference type="PROSITE" id="PS00061">
    <property type="entry name" value="ADH_SHORT"/>
    <property type="match status" value="1"/>
</dbReference>
<dbReference type="InterPro" id="IPR002347">
    <property type="entry name" value="SDR_fam"/>
</dbReference>
<dbReference type="EMBL" id="FPBH01000015">
    <property type="protein sequence ID" value="SFU20627.1"/>
    <property type="molecule type" value="Genomic_DNA"/>
</dbReference>
<evidence type="ECO:0000313" key="4">
    <source>
        <dbReference type="EMBL" id="SFU20627.1"/>
    </source>
</evidence>
<keyword evidence="2" id="KW-0560">Oxidoreductase</keyword>
<feature type="domain" description="Ketoreductase" evidence="3">
    <location>
        <begin position="6"/>
        <end position="185"/>
    </location>
</feature>
<dbReference type="PANTHER" id="PTHR42760:SF133">
    <property type="entry name" value="3-OXOACYL-[ACYL-CARRIER-PROTEIN] REDUCTASE"/>
    <property type="match status" value="1"/>
</dbReference>
<dbReference type="PANTHER" id="PTHR42760">
    <property type="entry name" value="SHORT-CHAIN DEHYDROGENASES/REDUCTASES FAMILY MEMBER"/>
    <property type="match status" value="1"/>
</dbReference>
<dbReference type="OrthoDB" id="8557335at2"/>
<dbReference type="InterPro" id="IPR036291">
    <property type="entry name" value="NAD(P)-bd_dom_sf"/>
</dbReference>
<dbReference type="InterPro" id="IPR057326">
    <property type="entry name" value="KR_dom"/>
</dbReference>
<sequence length="246" mass="26440">MKLKDRVAVVTGAADGIGLATVRRLSEEGAVVVMCDIAHAQLGEEWAKLDQIGRRVACFPLDVTCRPDIDSMVGDVCERFGRIDILINNAGITQDARLVKMTDQQFDAVMNVNLKGVFNCTQAVVDVMLKQRRGVVLNASSIVGVYGNFGQSNYSASKFGVVGLTKSWAREFGPMGIRVNAVCPGFIGTTSLLKIPEDGLAKMRSSCWQRRLGLPDEVANVYAFLASDDASFINGAAIEVSGGMTL</sequence>
<evidence type="ECO:0000259" key="3">
    <source>
        <dbReference type="SMART" id="SM00822"/>
    </source>
</evidence>
<protein>
    <submittedName>
        <fullName evidence="4">3-oxoacyl-[acyl-carrier-protein] reductase</fullName>
    </submittedName>
</protein>
<dbReference type="SMART" id="SM00822">
    <property type="entry name" value="PKS_KR"/>
    <property type="match status" value="1"/>
</dbReference>
<comment type="similarity">
    <text evidence="1">Belongs to the short-chain dehydrogenases/reductases (SDR) family.</text>
</comment>
<dbReference type="SUPFAM" id="SSF51735">
    <property type="entry name" value="NAD(P)-binding Rossmann-fold domains"/>
    <property type="match status" value="1"/>
</dbReference>
<dbReference type="Pfam" id="PF13561">
    <property type="entry name" value="adh_short_C2"/>
    <property type="match status" value="1"/>
</dbReference>
<dbReference type="GO" id="GO:0016616">
    <property type="term" value="F:oxidoreductase activity, acting on the CH-OH group of donors, NAD or NADP as acceptor"/>
    <property type="evidence" value="ECO:0007669"/>
    <property type="project" value="TreeGrafter"/>
</dbReference>
<dbReference type="PRINTS" id="PR00081">
    <property type="entry name" value="GDHRDH"/>
</dbReference>